<dbReference type="PANTHER" id="PTHR12894">
    <property type="entry name" value="CNH DOMAIN CONTAINING"/>
    <property type="match status" value="1"/>
</dbReference>
<comment type="caution">
    <text evidence="7">The sequence shown here is derived from an EMBL/GenBank/DDBJ whole genome shotgun (WGS) entry which is preliminary data.</text>
</comment>
<dbReference type="GO" id="GO:0034058">
    <property type="term" value="P:endosomal vesicle fusion"/>
    <property type="evidence" value="ECO:0007669"/>
    <property type="project" value="TreeGrafter"/>
</dbReference>
<feature type="region of interest" description="Disordered" evidence="5">
    <location>
        <begin position="520"/>
        <end position="539"/>
    </location>
</feature>
<dbReference type="Proteomes" id="UP001194746">
    <property type="component" value="Unassembled WGS sequence"/>
</dbReference>
<keyword evidence="4" id="KW-0653">Protein transport</keyword>
<evidence type="ECO:0000256" key="5">
    <source>
        <dbReference type="SAM" id="MobiDB-lite"/>
    </source>
</evidence>
<name>A0AAD4GV66_ASPNN</name>
<organism evidence="7 8">
    <name type="scientific">Aspergillus nanangensis</name>
    <dbReference type="NCBI Taxonomy" id="2582783"/>
    <lineage>
        <taxon>Eukaryota</taxon>
        <taxon>Fungi</taxon>
        <taxon>Dikarya</taxon>
        <taxon>Ascomycota</taxon>
        <taxon>Pezizomycotina</taxon>
        <taxon>Eurotiomycetes</taxon>
        <taxon>Eurotiomycetidae</taxon>
        <taxon>Eurotiales</taxon>
        <taxon>Aspergillaceae</taxon>
        <taxon>Aspergillus</taxon>
        <taxon>Aspergillus subgen. Circumdati</taxon>
    </lineage>
</organism>
<feature type="domain" description="CNH" evidence="6">
    <location>
        <begin position="43"/>
        <end position="440"/>
    </location>
</feature>
<feature type="region of interest" description="Disordered" evidence="5">
    <location>
        <begin position="239"/>
        <end position="351"/>
    </location>
</feature>
<proteinExistence type="predicted"/>
<keyword evidence="2" id="KW-0813">Transport</keyword>
<evidence type="ECO:0000259" key="6">
    <source>
        <dbReference type="PROSITE" id="PS50219"/>
    </source>
</evidence>
<dbReference type="GO" id="GO:0006914">
    <property type="term" value="P:autophagy"/>
    <property type="evidence" value="ECO:0007669"/>
    <property type="project" value="TreeGrafter"/>
</dbReference>
<feature type="compositionally biased region" description="Polar residues" evidence="5">
    <location>
        <begin position="288"/>
        <end position="302"/>
    </location>
</feature>
<dbReference type="GO" id="GO:0015031">
    <property type="term" value="P:protein transport"/>
    <property type="evidence" value="ECO:0007669"/>
    <property type="project" value="UniProtKB-KW"/>
</dbReference>
<dbReference type="EMBL" id="VCAU01000027">
    <property type="protein sequence ID" value="KAF9890365.1"/>
    <property type="molecule type" value="Genomic_DNA"/>
</dbReference>
<dbReference type="PROSITE" id="PS50219">
    <property type="entry name" value="CNH"/>
    <property type="match status" value="1"/>
</dbReference>
<keyword evidence="3" id="KW-0963">Cytoplasm</keyword>
<dbReference type="AlphaFoldDB" id="A0AAD4GV66"/>
<evidence type="ECO:0000313" key="7">
    <source>
        <dbReference type="EMBL" id="KAF9890365.1"/>
    </source>
</evidence>
<keyword evidence="8" id="KW-1185">Reference proteome</keyword>
<dbReference type="GO" id="GO:0016020">
    <property type="term" value="C:membrane"/>
    <property type="evidence" value="ECO:0007669"/>
    <property type="project" value="TreeGrafter"/>
</dbReference>
<dbReference type="InterPro" id="IPR032914">
    <property type="entry name" value="Vam6/VPS39/TRAP1"/>
</dbReference>
<dbReference type="PANTHER" id="PTHR12894:SF27">
    <property type="entry name" value="TRANSFORMING GROWTH FACTOR-BETA RECEPTOR-ASSOCIATED PROTEIN 1"/>
    <property type="match status" value="1"/>
</dbReference>
<comment type="subcellular location">
    <subcellularLocation>
        <location evidence="1">Cytoplasm</location>
    </subcellularLocation>
</comment>
<dbReference type="GO" id="GO:0005737">
    <property type="term" value="C:cytoplasm"/>
    <property type="evidence" value="ECO:0007669"/>
    <property type="project" value="UniProtKB-SubCell"/>
</dbReference>
<reference evidence="7" key="2">
    <citation type="submission" date="2020-02" db="EMBL/GenBank/DDBJ databases">
        <authorList>
            <person name="Gilchrist C.L.M."/>
            <person name="Chooi Y.-H."/>
        </authorList>
    </citation>
    <scope>NUCLEOTIDE SEQUENCE</scope>
    <source>
        <strain evidence="7">MST-FP2251</strain>
    </source>
</reference>
<sequence length="1217" mass="135200">MVSDDGGSNPRKRRKIAPPKTSPYLFRTLFDEVPLTADDPNAKVHITCVEYWNDNLYIGTSAAEILHFVHLPPDPSDAANEPSFILASRLPIPFSHNASASQRPGIQQIVLLPKVNKACVLCNGTVTFYLLPELSPAFDNTKVNNCRWIGGLDSNADPEDPENPVIMLGAQNRIMLVRIGDAARRVRNIEFASCLAAARRGIIACAADAQAYSLLDVEHQQKIPLFPISVLDESLGFGQIEDMPSSSPIPNLSPPTADRSHNRSSSLNTLAEMLQPNPPSLSRDRSDSATPDLSPDSGTPIRSVSRERGRSASPRASSDHPEGESQQSTGEDPKPLPPLPKQPSAQLKPHILTPTPNEFLVVRGTDAMEPGVGLFVNLDGDVDRGTITFHRYPKSIVIDKGEESNLMQSPDDTRDQRVIAVIEADKDGELQHFLEVQLWDVDPGQAEEHKSWVDIPSAENTEPPHIGISHTISSSQLEIHEMGKLLQMVRLKTPLLLPHVPATDSRTQASIEQLQKEKELFESTDSEGSRKGVASDDGWEAERNAEEAKFARALGKTQSSLLMWNGSRIWRLARNPITIQLNDTLHSTQDVDSGNHKVLNRGAIADTVALIEHTEPKSEAEFLGLNYLKQKSSLLLLGDLIFMEPTIRDAVTIDNTEKALISGNLDPRIALLLVPSLRCEVLQGPQGIWVHAGLAETAEVYIKQSEKIGKKDSSVGPGVFDPELSDMVKRFLLSWQQKRGYGSITDETYVFDSVDAALLHLILEQDSNMTAEQRLSSSIRTELNKLVDNWKGSFERAVVLLEEHRRLYVLSRLFQSRKMSRNVLKTWRRIIEGEDDLGGEVTGSGVESQMRKYLVKIKDAQLVEEYGSWLAQRNPSLGIQIFADNNSRVRLDPTDVVALLKERAPNAVQEYLEHLVFSKNYTQYADDLLSYYLDTVLSVLESSPSARASLSESYSTYRALRPPKPTYMNFITENAPPEPWWQSRLRLLQLLGGGSSSQFSSLPSPSLSYSIPAVLARIEPFQNELVSESVILDGLQGRHREALRLLTHGLGDYDSAVRYCLFGGPRSTSSTGTLTEVAERPLQSELFKYLLDEFLHIEDPSERIERTSDLLARFGSWFDVSEVLRLIPDDWSVDILSGFLAHVFRVLVSQTRETRIERTLSAGLNLRIGSEYIEGVEKVGGWVEDDEGLRRLRDGDASSRGPVQDDNDFGEMVSPGI</sequence>
<dbReference type="InterPro" id="IPR001180">
    <property type="entry name" value="CNH_dom"/>
</dbReference>
<evidence type="ECO:0000256" key="3">
    <source>
        <dbReference type="ARBA" id="ARBA00022490"/>
    </source>
</evidence>
<evidence type="ECO:0000256" key="1">
    <source>
        <dbReference type="ARBA" id="ARBA00004496"/>
    </source>
</evidence>
<feature type="region of interest" description="Disordered" evidence="5">
    <location>
        <begin position="1193"/>
        <end position="1217"/>
    </location>
</feature>
<evidence type="ECO:0000256" key="2">
    <source>
        <dbReference type="ARBA" id="ARBA00022448"/>
    </source>
</evidence>
<gene>
    <name evidence="7" type="ORF">FE257_006032</name>
</gene>
<evidence type="ECO:0000313" key="8">
    <source>
        <dbReference type="Proteomes" id="UP001194746"/>
    </source>
</evidence>
<evidence type="ECO:0000256" key="4">
    <source>
        <dbReference type="ARBA" id="ARBA00022927"/>
    </source>
</evidence>
<protein>
    <recommendedName>
        <fullName evidence="6">CNH domain-containing protein</fullName>
    </recommendedName>
</protein>
<reference evidence="7" key="1">
    <citation type="journal article" date="2019" name="Beilstein J. Org. Chem.">
        <title>Nanangenines: drimane sesquiterpenoids as the dominant metabolite cohort of a novel Australian fungus, Aspergillus nanangensis.</title>
        <authorList>
            <person name="Lacey H.J."/>
            <person name="Gilchrist C.L.M."/>
            <person name="Crombie A."/>
            <person name="Kalaitzis J.A."/>
            <person name="Vuong D."/>
            <person name="Rutledge P.J."/>
            <person name="Turner P."/>
            <person name="Pitt J.I."/>
            <person name="Lacey E."/>
            <person name="Chooi Y.H."/>
            <person name="Piggott A.M."/>
        </authorList>
    </citation>
    <scope>NUCLEOTIDE SEQUENCE</scope>
    <source>
        <strain evidence="7">MST-FP2251</strain>
    </source>
</reference>
<accession>A0AAD4GV66</accession>